<dbReference type="AlphaFoldDB" id="A0A3B0WPV5"/>
<evidence type="ECO:0000259" key="2">
    <source>
        <dbReference type="Pfam" id="PF13936"/>
    </source>
</evidence>
<dbReference type="GO" id="GO:0032196">
    <property type="term" value="P:transposition"/>
    <property type="evidence" value="ECO:0007669"/>
    <property type="project" value="TreeGrafter"/>
</dbReference>
<evidence type="ECO:0000313" key="3">
    <source>
        <dbReference type="EMBL" id="VAW46296.1"/>
    </source>
</evidence>
<dbReference type="EMBL" id="UOFB01000129">
    <property type="protein sequence ID" value="VAW46296.1"/>
    <property type="molecule type" value="Genomic_DNA"/>
</dbReference>
<evidence type="ECO:0000256" key="1">
    <source>
        <dbReference type="ARBA" id="ARBA00023172"/>
    </source>
</evidence>
<dbReference type="GO" id="GO:0006310">
    <property type="term" value="P:DNA recombination"/>
    <property type="evidence" value="ECO:0007669"/>
    <property type="project" value="UniProtKB-KW"/>
</dbReference>
<dbReference type="PANTHER" id="PTHR10948">
    <property type="entry name" value="TRANSPOSASE"/>
    <property type="match status" value="1"/>
</dbReference>
<reference evidence="3" key="1">
    <citation type="submission" date="2018-06" db="EMBL/GenBank/DDBJ databases">
        <authorList>
            <person name="Zhirakovskaya E."/>
        </authorList>
    </citation>
    <scope>NUCLEOTIDE SEQUENCE</scope>
</reference>
<dbReference type="InterPro" id="IPR051917">
    <property type="entry name" value="Transposase-Integrase"/>
</dbReference>
<dbReference type="GO" id="GO:0004803">
    <property type="term" value="F:transposase activity"/>
    <property type="evidence" value="ECO:0007669"/>
    <property type="project" value="TreeGrafter"/>
</dbReference>
<feature type="domain" description="Transposase IS30-like HTH" evidence="2">
    <location>
        <begin position="3"/>
        <end position="45"/>
    </location>
</feature>
<dbReference type="InterPro" id="IPR053392">
    <property type="entry name" value="Transposase_IS30-like"/>
</dbReference>
<organism evidence="3">
    <name type="scientific">hydrothermal vent metagenome</name>
    <dbReference type="NCBI Taxonomy" id="652676"/>
    <lineage>
        <taxon>unclassified sequences</taxon>
        <taxon>metagenomes</taxon>
        <taxon>ecological metagenomes</taxon>
    </lineage>
</organism>
<name>A0A3B0WPV5_9ZZZZ</name>
<proteinExistence type="predicted"/>
<accession>A0A3B0WPV5</accession>
<dbReference type="NCBIfam" id="NF033563">
    <property type="entry name" value="transpos_IS30"/>
    <property type="match status" value="1"/>
</dbReference>
<gene>
    <name evidence="3" type="ORF">MNBD_GAMMA04-1489</name>
</gene>
<dbReference type="GO" id="GO:0005829">
    <property type="term" value="C:cytosol"/>
    <property type="evidence" value="ECO:0007669"/>
    <property type="project" value="TreeGrafter"/>
</dbReference>
<dbReference type="PANTHER" id="PTHR10948:SF23">
    <property type="entry name" value="TRANSPOSASE INSI FOR INSERTION SEQUENCE ELEMENT IS30A-RELATED"/>
    <property type="match status" value="1"/>
</dbReference>
<protein>
    <submittedName>
        <fullName evidence="3">Mobile element protein</fullName>
    </submittedName>
</protein>
<keyword evidence="1" id="KW-0233">DNA recombination</keyword>
<sequence length="262" mass="30578">MTYKQLTIEERYQIKAYLKTKVSIKDISIELGRHISTITREIKRNTGKKGYRPKQADEFALKRRKTALKSIKLTQEVKADVETLIRQELSPEQVCIYLERHRKVKLHHDTIYGFVAEDKANGGDLYTFMRHLHKTHQKRYGSYQKRGRIKNAVSIEERSDVIENKERIGDYEGDLIIGKDHKSAIYTLVERKTLYTIMIKLAGKNANGLIRQYFPKRTDFNEVSEEEILRVMDRLNSRPRKTRGGKQPIELFLGKAVDLLAA</sequence>
<dbReference type="InterPro" id="IPR025246">
    <property type="entry name" value="IS30-like_HTH"/>
</dbReference>
<dbReference type="Pfam" id="PF13936">
    <property type="entry name" value="HTH_38"/>
    <property type="match status" value="1"/>
</dbReference>